<evidence type="ECO:0000256" key="9">
    <source>
        <dbReference type="ARBA" id="ARBA00024331"/>
    </source>
</evidence>
<dbReference type="EMBL" id="NIRR01000022">
    <property type="protein sequence ID" value="OWP62630.1"/>
    <property type="molecule type" value="Genomic_DNA"/>
</dbReference>
<dbReference type="InterPro" id="IPR033391">
    <property type="entry name" value="FBPase_N"/>
</dbReference>
<dbReference type="SUPFAM" id="SSF56655">
    <property type="entry name" value="Carbohydrate phosphatase"/>
    <property type="match status" value="1"/>
</dbReference>
<evidence type="ECO:0000256" key="12">
    <source>
        <dbReference type="HAMAP-Rule" id="MF_01855"/>
    </source>
</evidence>
<dbReference type="PIRSF" id="PIRSF500210">
    <property type="entry name" value="FBPtase"/>
    <property type="match status" value="1"/>
</dbReference>
<feature type="domain" description="Fructose-1-6-bisphosphatase class I N-terminal" evidence="14">
    <location>
        <begin position="14"/>
        <end position="202"/>
    </location>
</feature>
<dbReference type="GO" id="GO:0042132">
    <property type="term" value="F:fructose 1,6-bisphosphate 1-phosphatase activity"/>
    <property type="evidence" value="ECO:0007669"/>
    <property type="project" value="UniProtKB-UniRule"/>
</dbReference>
<dbReference type="Gene3D" id="3.40.190.80">
    <property type="match status" value="1"/>
</dbReference>
<dbReference type="Pfam" id="PF00316">
    <property type="entry name" value="FBPase"/>
    <property type="match status" value="1"/>
</dbReference>
<evidence type="ECO:0000256" key="11">
    <source>
        <dbReference type="ARBA" id="ARBA00081210"/>
    </source>
</evidence>
<evidence type="ECO:0000256" key="4">
    <source>
        <dbReference type="ARBA" id="ARBA00022490"/>
    </source>
</evidence>
<evidence type="ECO:0000259" key="15">
    <source>
        <dbReference type="Pfam" id="PF18913"/>
    </source>
</evidence>
<dbReference type="Proteomes" id="UP000197277">
    <property type="component" value="Unassembled WGS sequence"/>
</dbReference>
<feature type="binding site" evidence="12">
    <location>
        <position position="123"/>
    </location>
    <ligand>
        <name>Mg(2+)</name>
        <dbReference type="ChEBI" id="CHEBI:18420"/>
        <label>2</label>
    </ligand>
</feature>
<evidence type="ECO:0000256" key="13">
    <source>
        <dbReference type="RuleBase" id="RU000508"/>
    </source>
</evidence>
<evidence type="ECO:0000256" key="2">
    <source>
        <dbReference type="ARBA" id="ARBA00010941"/>
    </source>
</evidence>
<accession>A0A246FJ98</accession>
<dbReference type="PRINTS" id="PR00115">
    <property type="entry name" value="F16BPHPHTASE"/>
</dbReference>
<protein>
    <recommendedName>
        <fullName evidence="10 12">Fructose-1,6-bisphosphatase class 1</fullName>
        <shortName evidence="12">FBPase class 1</shortName>
        <ecNumber evidence="3 12">3.1.3.11</ecNumber>
    </recommendedName>
    <alternativeName>
        <fullName evidence="11 12">D-fructose-1,6-bisphosphate 1-phosphohydrolase class 1</fullName>
    </alternativeName>
</protein>
<dbReference type="GO" id="GO:0005986">
    <property type="term" value="P:sucrose biosynthetic process"/>
    <property type="evidence" value="ECO:0007669"/>
    <property type="project" value="TreeGrafter"/>
</dbReference>
<keyword evidence="6 12" id="KW-0378">Hydrolase</keyword>
<dbReference type="EC" id="3.1.3.11" evidence="3 12"/>
<comment type="caution">
    <text evidence="12">Lacks conserved residue(s) required for the propagation of feature annotation.</text>
</comment>
<dbReference type="NCBIfam" id="NF006778">
    <property type="entry name" value="PRK09293.1-1"/>
    <property type="match status" value="1"/>
</dbReference>
<name>A0A246FJ98_9BACT</name>
<keyword evidence="17" id="KW-1185">Reference proteome</keyword>
<dbReference type="FunFam" id="3.40.190.80:FF:000001">
    <property type="entry name" value="Fructose-1,6-bisphosphatase class 1"/>
    <property type="match status" value="1"/>
</dbReference>
<dbReference type="RefSeq" id="WP_088464968.1">
    <property type="nucleotide sequence ID" value="NZ_NIRR01000022.1"/>
</dbReference>
<evidence type="ECO:0000256" key="5">
    <source>
        <dbReference type="ARBA" id="ARBA00022723"/>
    </source>
</evidence>
<dbReference type="OrthoDB" id="9806756at2"/>
<dbReference type="Gene3D" id="3.30.540.10">
    <property type="entry name" value="Fructose-1,6-Bisphosphatase, subunit A, domain 1"/>
    <property type="match status" value="1"/>
</dbReference>
<feature type="binding site" evidence="12">
    <location>
        <begin position="123"/>
        <end position="126"/>
    </location>
    <ligand>
        <name>substrate</name>
    </ligand>
</feature>
<dbReference type="GO" id="GO:0000287">
    <property type="term" value="F:magnesium ion binding"/>
    <property type="evidence" value="ECO:0007669"/>
    <property type="project" value="UniProtKB-UniRule"/>
</dbReference>
<feature type="binding site" evidence="12">
    <location>
        <position position="273"/>
    </location>
    <ligand>
        <name>substrate</name>
    </ligand>
</feature>
<proteinExistence type="inferred from homology"/>
<comment type="pathway">
    <text evidence="9">Carbohydrate biosynthesis.</text>
</comment>
<dbReference type="GO" id="GO:0005829">
    <property type="term" value="C:cytosol"/>
    <property type="evidence" value="ECO:0007669"/>
    <property type="project" value="TreeGrafter"/>
</dbReference>
<comment type="subcellular location">
    <subcellularLocation>
        <location evidence="12">Cytoplasm</location>
    </subcellularLocation>
</comment>
<dbReference type="HAMAP" id="MF_01855">
    <property type="entry name" value="FBPase_class1"/>
    <property type="match status" value="1"/>
</dbReference>
<feature type="binding site" evidence="12">
    <location>
        <position position="243"/>
    </location>
    <ligand>
        <name>substrate</name>
    </ligand>
</feature>
<organism evidence="16 17">
    <name type="scientific">Hymenobacter amundsenii</name>
    <dbReference type="NCBI Taxonomy" id="2006685"/>
    <lineage>
        <taxon>Bacteria</taxon>
        <taxon>Pseudomonadati</taxon>
        <taxon>Bacteroidota</taxon>
        <taxon>Cytophagia</taxon>
        <taxon>Cytophagales</taxon>
        <taxon>Hymenobacteraceae</taxon>
        <taxon>Hymenobacter</taxon>
    </lineage>
</organism>
<dbReference type="GO" id="GO:0006094">
    <property type="term" value="P:gluconeogenesis"/>
    <property type="evidence" value="ECO:0007669"/>
    <property type="project" value="UniProtKB-UniRule"/>
</dbReference>
<comment type="cofactor">
    <cofactor evidence="12">
        <name>Mg(2+)</name>
        <dbReference type="ChEBI" id="CHEBI:18420"/>
    </cofactor>
    <text evidence="12">Binds 2 magnesium ions per subunit.</text>
</comment>
<evidence type="ECO:0000313" key="17">
    <source>
        <dbReference type="Proteomes" id="UP000197277"/>
    </source>
</evidence>
<keyword evidence="7 12" id="KW-0460">Magnesium</keyword>
<dbReference type="GO" id="GO:0006000">
    <property type="term" value="P:fructose metabolic process"/>
    <property type="evidence" value="ECO:0007669"/>
    <property type="project" value="TreeGrafter"/>
</dbReference>
<evidence type="ECO:0000256" key="10">
    <source>
        <dbReference type="ARBA" id="ARBA00072069"/>
    </source>
</evidence>
<dbReference type="InterPro" id="IPR000146">
    <property type="entry name" value="FBPase_class-1"/>
</dbReference>
<feature type="binding site" evidence="12">
    <location>
        <position position="120"/>
    </location>
    <ligand>
        <name>Mg(2+)</name>
        <dbReference type="ChEBI" id="CHEBI:18420"/>
        <label>2</label>
    </ligand>
</feature>
<feature type="binding site" evidence="12">
    <location>
        <position position="216"/>
    </location>
    <ligand>
        <name>substrate</name>
    </ligand>
</feature>
<feature type="binding site" evidence="12">
    <location>
        <position position="120"/>
    </location>
    <ligand>
        <name>Mg(2+)</name>
        <dbReference type="ChEBI" id="CHEBI:18420"/>
        <label>1</label>
    </ligand>
</feature>
<keyword evidence="8 12" id="KW-0119">Carbohydrate metabolism</keyword>
<dbReference type="InterPro" id="IPR028343">
    <property type="entry name" value="FBPtase"/>
</dbReference>
<dbReference type="PIRSF" id="PIRSF000904">
    <property type="entry name" value="FBPtase_SBPase"/>
    <property type="match status" value="1"/>
</dbReference>
<dbReference type="PANTHER" id="PTHR11556">
    <property type="entry name" value="FRUCTOSE-1,6-BISPHOSPHATASE-RELATED"/>
    <property type="match status" value="1"/>
</dbReference>
<dbReference type="CDD" id="cd00354">
    <property type="entry name" value="FBPase"/>
    <property type="match status" value="1"/>
</dbReference>
<evidence type="ECO:0000256" key="6">
    <source>
        <dbReference type="ARBA" id="ARBA00022801"/>
    </source>
</evidence>
<evidence type="ECO:0000256" key="8">
    <source>
        <dbReference type="ARBA" id="ARBA00023277"/>
    </source>
</evidence>
<keyword evidence="4 12" id="KW-0963">Cytoplasm</keyword>
<keyword evidence="5 12" id="KW-0479">Metal-binding</keyword>
<evidence type="ECO:0000256" key="7">
    <source>
        <dbReference type="ARBA" id="ARBA00022842"/>
    </source>
</evidence>
<dbReference type="AlphaFoldDB" id="A0A246FJ98"/>
<comment type="caution">
    <text evidence="16">The sequence shown here is derived from an EMBL/GenBank/DDBJ whole genome shotgun (WGS) entry which is preliminary data.</text>
</comment>
<dbReference type="Pfam" id="PF18913">
    <property type="entry name" value="FBPase_C"/>
    <property type="match status" value="1"/>
</dbReference>
<feature type="binding site" evidence="12">
    <location>
        <position position="279"/>
    </location>
    <ligand>
        <name>Mg(2+)</name>
        <dbReference type="ChEBI" id="CHEBI:18420"/>
        <label>2</label>
    </ligand>
</feature>
<dbReference type="FunFam" id="3.30.540.10:FF:000002">
    <property type="entry name" value="Fructose-1,6-bisphosphatase class 1"/>
    <property type="match status" value="1"/>
</dbReference>
<evidence type="ECO:0000313" key="16">
    <source>
        <dbReference type="EMBL" id="OWP62630.1"/>
    </source>
</evidence>
<evidence type="ECO:0000256" key="3">
    <source>
        <dbReference type="ARBA" id="ARBA00013093"/>
    </source>
</evidence>
<sequence>MDNHDKLALPVGTTLDRFIMRKQEDFPYATGELSQLLRDIALAAKIVNREINRSGLIDIAGAYGNRNVQGEDQQKLDVIANIRFIRALRNGGEVCTIISEEDEEMIQTGNAQGKYVVAIDPLDGSSNIDVNVSIGTIFSIYRRVSPAGSEGTAQDCLQTGTHQVAAGYVIYGSSTMMVYTTGNGVNGFTYEPSLGEFFLSHPTIQTPAGGTVYSINEGLSEHFSQGTKAFVAYCKEQNYSARYIGSLVADFHRNLLKGGIYMYPGSSKAPKGKLRLMYECNPLAFIVEQAGGKSSNGHRRTLELEPTELHSRCPVFIGSTEMVEKAEEFLAAEVARTGVEM</sequence>
<comment type="similarity">
    <text evidence="2 12 13">Belongs to the FBPase class 1 family.</text>
</comment>
<comment type="catalytic activity">
    <reaction evidence="1 12">
        <text>beta-D-fructose 1,6-bisphosphate + H2O = beta-D-fructose 6-phosphate + phosphate</text>
        <dbReference type="Rhea" id="RHEA:11064"/>
        <dbReference type="ChEBI" id="CHEBI:15377"/>
        <dbReference type="ChEBI" id="CHEBI:32966"/>
        <dbReference type="ChEBI" id="CHEBI:43474"/>
        <dbReference type="ChEBI" id="CHEBI:57634"/>
        <dbReference type="EC" id="3.1.3.11"/>
    </reaction>
</comment>
<feature type="domain" description="Fructose-1-6-bisphosphatase class 1 C-terminal" evidence="15">
    <location>
        <begin position="207"/>
        <end position="330"/>
    </location>
</feature>
<reference evidence="16 17" key="1">
    <citation type="submission" date="2017-06" db="EMBL/GenBank/DDBJ databases">
        <title>Hymenobacter amundsenii sp. nov. isolated from regoliths in Antarctica.</title>
        <authorList>
            <person name="Sedlacek I."/>
            <person name="Kralova S."/>
            <person name="Pantucek R."/>
            <person name="Svec P."/>
            <person name="Holochova P."/>
            <person name="Stankova E."/>
            <person name="Vrbovska V."/>
            <person name="Busse H.-J."/>
        </authorList>
    </citation>
    <scope>NUCLEOTIDE SEQUENCE [LARGE SCALE GENOMIC DNA]</scope>
    <source>
        <strain evidence="16 17">CCM 8682</strain>
    </source>
</reference>
<feature type="binding site" evidence="12">
    <location>
        <position position="100"/>
    </location>
    <ligand>
        <name>Mg(2+)</name>
        <dbReference type="ChEBI" id="CHEBI:18420"/>
        <label>1</label>
    </ligand>
</feature>
<dbReference type="GO" id="GO:0030388">
    <property type="term" value="P:fructose 1,6-bisphosphate metabolic process"/>
    <property type="evidence" value="ECO:0007669"/>
    <property type="project" value="TreeGrafter"/>
</dbReference>
<comment type="subunit">
    <text evidence="12">Homotetramer.</text>
</comment>
<dbReference type="InterPro" id="IPR044015">
    <property type="entry name" value="FBPase_C_dom"/>
</dbReference>
<dbReference type="PANTHER" id="PTHR11556:SF35">
    <property type="entry name" value="SEDOHEPTULOSE-1,7-BISPHOSPHATASE, CHLOROPLASTIC"/>
    <property type="match status" value="1"/>
</dbReference>
<feature type="binding site" evidence="12">
    <location>
        <position position="122"/>
    </location>
    <ligand>
        <name>Mg(2+)</name>
        <dbReference type="ChEBI" id="CHEBI:18420"/>
        <label>1</label>
    </ligand>
</feature>
<evidence type="ECO:0000256" key="1">
    <source>
        <dbReference type="ARBA" id="ARBA00001273"/>
    </source>
</evidence>
<evidence type="ECO:0000259" key="14">
    <source>
        <dbReference type="Pfam" id="PF00316"/>
    </source>
</evidence>
<dbReference type="GO" id="GO:0006002">
    <property type="term" value="P:fructose 6-phosphate metabolic process"/>
    <property type="evidence" value="ECO:0007669"/>
    <property type="project" value="TreeGrafter"/>
</dbReference>
<gene>
    <name evidence="12" type="primary">fbp</name>
    <name evidence="16" type="ORF">CDA63_13400</name>
</gene>